<dbReference type="Pfam" id="PF00903">
    <property type="entry name" value="Glyoxalase"/>
    <property type="match status" value="1"/>
</dbReference>
<proteinExistence type="predicted"/>
<reference evidence="3" key="1">
    <citation type="submission" date="2018-05" db="EMBL/GenBank/DDBJ databases">
        <authorList>
            <person name="Lanie J.A."/>
            <person name="Ng W.-L."/>
            <person name="Kazmierczak K.M."/>
            <person name="Andrzejewski T.M."/>
            <person name="Davidsen T.M."/>
            <person name="Wayne K.J."/>
            <person name="Tettelin H."/>
            <person name="Glass J.I."/>
            <person name="Rusch D."/>
            <person name="Podicherti R."/>
            <person name="Tsui H.-C.T."/>
            <person name="Winkler M.E."/>
        </authorList>
    </citation>
    <scope>NUCLEOTIDE SEQUENCE</scope>
</reference>
<dbReference type="SUPFAM" id="SSF54593">
    <property type="entry name" value="Glyoxalase/Bleomycin resistance protein/Dihydroxybiphenyl dioxygenase"/>
    <property type="match status" value="1"/>
</dbReference>
<gene>
    <name evidence="3" type="ORF">METZ01_LOCUS484646</name>
</gene>
<evidence type="ECO:0000256" key="1">
    <source>
        <dbReference type="ARBA" id="ARBA00022723"/>
    </source>
</evidence>
<dbReference type="PANTHER" id="PTHR43048:SF6">
    <property type="entry name" value="BLR8189 PROTEIN"/>
    <property type="match status" value="1"/>
</dbReference>
<evidence type="ECO:0000313" key="3">
    <source>
        <dbReference type="EMBL" id="SVE31792.1"/>
    </source>
</evidence>
<dbReference type="PANTHER" id="PTHR43048">
    <property type="entry name" value="METHYLMALONYL-COA EPIMERASE"/>
    <property type="match status" value="1"/>
</dbReference>
<dbReference type="GO" id="GO:0046872">
    <property type="term" value="F:metal ion binding"/>
    <property type="evidence" value="ECO:0007669"/>
    <property type="project" value="UniProtKB-KW"/>
</dbReference>
<accession>A0A383CHU7</accession>
<evidence type="ECO:0000259" key="2">
    <source>
        <dbReference type="PROSITE" id="PS51819"/>
    </source>
</evidence>
<dbReference type="InterPro" id="IPR029068">
    <property type="entry name" value="Glyas_Bleomycin-R_OHBP_Dase"/>
</dbReference>
<dbReference type="InterPro" id="IPR051785">
    <property type="entry name" value="MMCE/EMCE_epimerase"/>
</dbReference>
<dbReference type="InterPro" id="IPR004360">
    <property type="entry name" value="Glyas_Fos-R_dOase_dom"/>
</dbReference>
<dbReference type="GO" id="GO:0046491">
    <property type="term" value="P:L-methylmalonyl-CoA metabolic process"/>
    <property type="evidence" value="ECO:0007669"/>
    <property type="project" value="TreeGrafter"/>
</dbReference>
<name>A0A383CHU7_9ZZZZ</name>
<organism evidence="3">
    <name type="scientific">marine metagenome</name>
    <dbReference type="NCBI Taxonomy" id="408172"/>
    <lineage>
        <taxon>unclassified sequences</taxon>
        <taxon>metagenomes</taxon>
        <taxon>ecological metagenomes</taxon>
    </lineage>
</organism>
<protein>
    <recommendedName>
        <fullName evidence="2">VOC domain-containing protein</fullName>
    </recommendedName>
</protein>
<dbReference type="GO" id="GO:0004493">
    <property type="term" value="F:methylmalonyl-CoA epimerase activity"/>
    <property type="evidence" value="ECO:0007669"/>
    <property type="project" value="TreeGrafter"/>
</dbReference>
<dbReference type="PROSITE" id="PS51819">
    <property type="entry name" value="VOC"/>
    <property type="match status" value="1"/>
</dbReference>
<sequence>MAINGLHHAAISTPDIERLMKWYSENFGFEDIARSEWPKGSKDVDDVVGLEDSSAKQGFLKCENIMIEFFEYSSPLGEPMDKNRPVNNHGLTHVCVDVTDIEKEYDRLVKNGVYFHAPPKDFGQVKATYGRDCDGNVFELQEIVDPDHPAKVFSV</sequence>
<dbReference type="EMBL" id="UINC01208986">
    <property type="protein sequence ID" value="SVE31792.1"/>
    <property type="molecule type" value="Genomic_DNA"/>
</dbReference>
<feature type="domain" description="VOC" evidence="2">
    <location>
        <begin position="5"/>
        <end position="143"/>
    </location>
</feature>
<keyword evidence="1" id="KW-0479">Metal-binding</keyword>
<dbReference type="Gene3D" id="3.10.180.10">
    <property type="entry name" value="2,3-Dihydroxybiphenyl 1,2-Dioxygenase, domain 1"/>
    <property type="match status" value="1"/>
</dbReference>
<dbReference type="InterPro" id="IPR037523">
    <property type="entry name" value="VOC_core"/>
</dbReference>
<dbReference type="AlphaFoldDB" id="A0A383CHU7"/>